<dbReference type="SUPFAM" id="SSF49464">
    <property type="entry name" value="Carboxypeptidase regulatory domain-like"/>
    <property type="match status" value="1"/>
</dbReference>
<reference evidence="2 3" key="1">
    <citation type="submission" date="2019-10" db="EMBL/GenBank/DDBJ databases">
        <authorList>
            <person name="Dong K."/>
        </authorList>
    </citation>
    <scope>NUCLEOTIDE SEQUENCE [LARGE SCALE GENOMIC DNA]</scope>
    <source>
        <strain evidence="3">dk4302</strain>
    </source>
</reference>
<name>A0A5Q0QDB2_9SPHI</name>
<dbReference type="KEGG" id="sphe:GFH32_06985"/>
<keyword evidence="3" id="KW-1185">Reference proteome</keyword>
<dbReference type="AlphaFoldDB" id="A0A5Q0QDB2"/>
<evidence type="ECO:0000313" key="3">
    <source>
        <dbReference type="Proteomes" id="UP000326921"/>
    </source>
</evidence>
<dbReference type="InterPro" id="IPR041700">
    <property type="entry name" value="OMP_b-brl_3"/>
</dbReference>
<protein>
    <submittedName>
        <fullName evidence="2">Outer membrane beta-barrel protein</fullName>
    </submittedName>
</protein>
<dbReference type="Proteomes" id="UP000326921">
    <property type="component" value="Chromosome"/>
</dbReference>
<dbReference type="Pfam" id="PF14905">
    <property type="entry name" value="OMP_b-brl_3"/>
    <property type="match status" value="1"/>
</dbReference>
<proteinExistence type="predicted"/>
<dbReference type="SUPFAM" id="SSF56935">
    <property type="entry name" value="Porins"/>
    <property type="match status" value="1"/>
</dbReference>
<organism evidence="2 3">
    <name type="scientific">Sphingobacterium zhuxiongii</name>
    <dbReference type="NCBI Taxonomy" id="2662364"/>
    <lineage>
        <taxon>Bacteria</taxon>
        <taxon>Pseudomonadati</taxon>
        <taxon>Bacteroidota</taxon>
        <taxon>Sphingobacteriia</taxon>
        <taxon>Sphingobacteriales</taxon>
        <taxon>Sphingobacteriaceae</taxon>
        <taxon>Sphingobacterium</taxon>
    </lineage>
</organism>
<dbReference type="InterPro" id="IPR008969">
    <property type="entry name" value="CarboxyPept-like_regulatory"/>
</dbReference>
<feature type="domain" description="Outer membrane protein beta-barrel" evidence="1">
    <location>
        <begin position="431"/>
        <end position="769"/>
    </location>
</feature>
<evidence type="ECO:0000313" key="2">
    <source>
        <dbReference type="EMBL" id="QGA28197.1"/>
    </source>
</evidence>
<evidence type="ECO:0000259" key="1">
    <source>
        <dbReference type="Pfam" id="PF14905"/>
    </source>
</evidence>
<gene>
    <name evidence="2" type="ORF">GFH32_06985</name>
</gene>
<accession>A0A5Q0QDB2</accession>
<sequence length="897" mass="102190">MVCLSFSPNLLAQERTRSIEGLVVDTIGMGLKGVSVRLSSTDDTVAVMTNANGFYRIDKIKGEHISLTYSMLGHQIVKRTFPTNKFINQIFAPKITLHPQANIIPEVRVLKYIPVVNKGDTVQFNMKAFSFPARSLLEEALKNLPGFQILRDGTPFYNGQMITSVQVDGRKFFGGDVLTATRNLPAEFVKQIEVINDYGSLSTAKGIKNNEPEKIINIILEDNKKKITFGQATLGGGTRERYIGSIGVNKFNDGQEISVVGSLNNTNNSLFAFGSPNGAGGRVSSLGEFGDYSDQSDGLNKLGSLGISFSDNWGKDIQISGGYTYQSRHNLTEGNSLLTSSYSNFKIHKKEDYSTKTLDNYHKLFFEINSKLKNQDIIKITPTLTYNRTFVDNNRFTTRLNYRVSESGEQQDSSVNSTPTAELLLFYSKYFKKPGRKLVGDFRFNFQTLGKDERVRESYVVYDTTSTNPSISMFQQEQIVDARNDLSTIKSSISYVEPFYKHSLLEVSYDIDITDIEARRMVRKEPFEIIDSLGVDYAYRYSSFKTGLNYQYEPNNKFRVNVGFSVQPLSLDGKVKGDSASYKYNNVNLIPTTNVRYKIGDAMELQFSYLGKNNQPNFLHISPVRDNSNSRNIIVGNPALKAEFYNKISTSFKKFVPSRVQNFETSLAYTFISNKIVSSKTSVSKESTIQETSFENTSGYYDIRWNYFFNTPLINDNFQLDLNGDVEYYNNLSFIDTRKSTTKQLLYNQSLQFRYNWNEYFESVFNSNYFLNRAIYELPYENKIAAHSFLLSLGSKGYINNNIVLGAEMSQRFYKGYVSELSDVNPTIINTYLEYTFMKNKLALLRIQCFDLLDQNKNVGVLTEYAGNDVFESRNNRLGRYFMMTLNVRLQSYPKKK</sequence>
<dbReference type="EMBL" id="CP045652">
    <property type="protein sequence ID" value="QGA28197.1"/>
    <property type="molecule type" value="Genomic_DNA"/>
</dbReference>